<dbReference type="SMART" id="SM00822">
    <property type="entry name" value="PKS_KR"/>
    <property type="match status" value="1"/>
</dbReference>
<keyword evidence="2" id="KW-0560">Oxidoreductase</keyword>
<sequence>MPVAGKVFVVTGAGNGIGKQVALELVAQGATVAAVDINAAGLQRTADSASSRLTTHVLDIADGRAVAAFPREVLDAHGVVDGLFNIAGIAQPVETTLDVTPERIDQLMTVNFRGTVAMTQAFLPHLLARPDGGRIMLTSSLSAIVPVPGAAVYGASKAAVAYFGFGLAQDLRRLSPAVTATTVIPGTIWTDIVRGSAESMGIPVGVAKAFAMSPEKAAKKMIRVTMKGRASSVIGKDAHVYRALGRVSSPLADRVSYLQVGSFAYRTKV</sequence>
<dbReference type="GO" id="GO:0016020">
    <property type="term" value="C:membrane"/>
    <property type="evidence" value="ECO:0007669"/>
    <property type="project" value="TreeGrafter"/>
</dbReference>
<dbReference type="PRINTS" id="PR00081">
    <property type="entry name" value="GDHRDH"/>
</dbReference>
<comment type="similarity">
    <text evidence="1 3">Belongs to the short-chain dehydrogenases/reductases (SDR) family.</text>
</comment>
<dbReference type="SUPFAM" id="SSF51735">
    <property type="entry name" value="NAD(P)-binding Rossmann-fold domains"/>
    <property type="match status" value="1"/>
</dbReference>
<evidence type="ECO:0000313" key="5">
    <source>
        <dbReference type="EMBL" id="EGD56468.1"/>
    </source>
</evidence>
<dbReference type="Pfam" id="PF00106">
    <property type="entry name" value="adh_short"/>
    <property type="match status" value="1"/>
</dbReference>
<dbReference type="EMBL" id="AEUD01000002">
    <property type="protein sequence ID" value="EGD56468.1"/>
    <property type="molecule type" value="Genomic_DNA"/>
</dbReference>
<dbReference type="Gene3D" id="3.40.50.720">
    <property type="entry name" value="NAD(P)-binding Rossmann-like Domain"/>
    <property type="match status" value="1"/>
</dbReference>
<dbReference type="PRINTS" id="PR00080">
    <property type="entry name" value="SDRFAMILY"/>
</dbReference>
<dbReference type="InterPro" id="IPR002347">
    <property type="entry name" value="SDR_fam"/>
</dbReference>
<dbReference type="InterPro" id="IPR036291">
    <property type="entry name" value="NAD(P)-bd_dom_sf"/>
</dbReference>
<dbReference type="AlphaFoldDB" id="F1YFI0"/>
<comment type="caution">
    <text evidence="5">The sequence shown here is derived from an EMBL/GenBank/DDBJ whole genome shotgun (WGS) entry which is preliminary data.</text>
</comment>
<proteinExistence type="inferred from homology"/>
<evidence type="ECO:0000256" key="3">
    <source>
        <dbReference type="RuleBase" id="RU000363"/>
    </source>
</evidence>
<dbReference type="PANTHER" id="PTHR44196:SF1">
    <property type="entry name" value="DEHYDROGENASE_REDUCTASE SDR FAMILY MEMBER 7B"/>
    <property type="match status" value="1"/>
</dbReference>
<evidence type="ECO:0000259" key="4">
    <source>
        <dbReference type="SMART" id="SM00822"/>
    </source>
</evidence>
<dbReference type="PANTHER" id="PTHR44196">
    <property type="entry name" value="DEHYDROGENASE/REDUCTASE SDR FAMILY MEMBER 7B"/>
    <property type="match status" value="1"/>
</dbReference>
<evidence type="ECO:0000256" key="1">
    <source>
        <dbReference type="ARBA" id="ARBA00006484"/>
    </source>
</evidence>
<name>F1YFI0_9ACTN</name>
<accession>F1YFI0</accession>
<evidence type="ECO:0000313" key="6">
    <source>
        <dbReference type="Proteomes" id="UP000035065"/>
    </source>
</evidence>
<dbReference type="STRING" id="644548.SCNU_02917"/>
<dbReference type="eggNOG" id="COG0300">
    <property type="taxonomic scope" value="Bacteria"/>
</dbReference>
<dbReference type="Proteomes" id="UP000035065">
    <property type="component" value="Unassembled WGS sequence"/>
</dbReference>
<protein>
    <submittedName>
        <fullName evidence="5">Short-chain dehydrogenase/reductase SDR</fullName>
    </submittedName>
</protein>
<dbReference type="OrthoDB" id="4690547at2"/>
<organism evidence="5 6">
    <name type="scientific">Gordonia neofelifaecis NRRL B-59395</name>
    <dbReference type="NCBI Taxonomy" id="644548"/>
    <lineage>
        <taxon>Bacteria</taxon>
        <taxon>Bacillati</taxon>
        <taxon>Actinomycetota</taxon>
        <taxon>Actinomycetes</taxon>
        <taxon>Mycobacteriales</taxon>
        <taxon>Gordoniaceae</taxon>
        <taxon>Gordonia</taxon>
    </lineage>
</organism>
<feature type="domain" description="Ketoreductase" evidence="4">
    <location>
        <begin position="6"/>
        <end position="192"/>
    </location>
</feature>
<dbReference type="InterPro" id="IPR020904">
    <property type="entry name" value="Sc_DH/Rdtase_CS"/>
</dbReference>
<dbReference type="GO" id="GO:0016491">
    <property type="term" value="F:oxidoreductase activity"/>
    <property type="evidence" value="ECO:0007669"/>
    <property type="project" value="UniProtKB-KW"/>
</dbReference>
<dbReference type="InterPro" id="IPR057326">
    <property type="entry name" value="KR_dom"/>
</dbReference>
<dbReference type="PROSITE" id="PS00061">
    <property type="entry name" value="ADH_SHORT"/>
    <property type="match status" value="1"/>
</dbReference>
<gene>
    <name evidence="5" type="ORF">SCNU_02917</name>
</gene>
<keyword evidence="6" id="KW-1185">Reference proteome</keyword>
<evidence type="ECO:0000256" key="2">
    <source>
        <dbReference type="ARBA" id="ARBA00023002"/>
    </source>
</evidence>
<reference evidence="5 6" key="1">
    <citation type="journal article" date="2011" name="J. Bacteriol.">
        <title>Draft Genome Sequence of Gordonia neofelifaecis NRRL B-59395, a Cholesterol-Degrading Actinomycete.</title>
        <authorList>
            <person name="Ge F."/>
            <person name="Li W."/>
            <person name="Chen G."/>
            <person name="Liu Y."/>
            <person name="Zhang G."/>
            <person name="Yong B."/>
            <person name="Wang Q."/>
            <person name="Wang N."/>
            <person name="Huang Z."/>
            <person name="Li W."/>
            <person name="Wang J."/>
            <person name="Wu C."/>
            <person name="Xie Q."/>
            <person name="Liu G."/>
        </authorList>
    </citation>
    <scope>NUCLEOTIDE SEQUENCE [LARGE SCALE GENOMIC DNA]</scope>
    <source>
        <strain evidence="5 6">NRRL B-59395</strain>
    </source>
</reference>